<dbReference type="PANTHER" id="PTHR43000">
    <property type="entry name" value="DTDP-D-GLUCOSE 4,6-DEHYDRATASE-RELATED"/>
    <property type="match status" value="1"/>
</dbReference>
<evidence type="ECO:0000313" key="3">
    <source>
        <dbReference type="EMBL" id="GAI21690.1"/>
    </source>
</evidence>
<comment type="caution">
    <text evidence="3">The sequence shown here is derived from an EMBL/GenBank/DDBJ whole genome shotgun (WGS) entry which is preliminary data.</text>
</comment>
<protein>
    <recommendedName>
        <fullName evidence="2">NAD-dependent epimerase/dehydratase domain-containing protein</fullName>
    </recommendedName>
</protein>
<reference evidence="3" key="1">
    <citation type="journal article" date="2014" name="Front. Microbiol.">
        <title>High frequency of phylogenetically diverse reductive dehalogenase-homologous genes in deep subseafloor sedimentary metagenomes.</title>
        <authorList>
            <person name="Kawai M."/>
            <person name="Futagami T."/>
            <person name="Toyoda A."/>
            <person name="Takaki Y."/>
            <person name="Nishi S."/>
            <person name="Hori S."/>
            <person name="Arai W."/>
            <person name="Tsubouchi T."/>
            <person name="Morono Y."/>
            <person name="Uchiyama I."/>
            <person name="Ito T."/>
            <person name="Fujiyama A."/>
            <person name="Inagaki F."/>
            <person name="Takami H."/>
        </authorList>
    </citation>
    <scope>NUCLEOTIDE SEQUENCE</scope>
    <source>
        <strain evidence="3">Expedition CK06-06</strain>
    </source>
</reference>
<accession>X1N4B6</accession>
<dbReference type="InterPro" id="IPR001509">
    <property type="entry name" value="Epimerase_deHydtase"/>
</dbReference>
<proteinExistence type="inferred from homology"/>
<dbReference type="EMBL" id="BARV01019937">
    <property type="protein sequence ID" value="GAI21690.1"/>
    <property type="molecule type" value="Genomic_DNA"/>
</dbReference>
<name>X1N4B6_9ZZZZ</name>
<dbReference type="AlphaFoldDB" id="X1N4B6"/>
<dbReference type="Pfam" id="PF01370">
    <property type="entry name" value="Epimerase"/>
    <property type="match status" value="1"/>
</dbReference>
<dbReference type="Gene3D" id="3.40.50.720">
    <property type="entry name" value="NAD(P)-binding Rossmann-like Domain"/>
    <property type="match status" value="1"/>
</dbReference>
<dbReference type="InterPro" id="IPR036291">
    <property type="entry name" value="NAD(P)-bd_dom_sf"/>
</dbReference>
<evidence type="ECO:0000259" key="2">
    <source>
        <dbReference type="Pfam" id="PF01370"/>
    </source>
</evidence>
<sequence>MKLLITGGAGYIGSVITNLALQQGYQVKVVDTLWFKKDIPLIHLNNPNYQFIKGDICNKNVAEKIIKDIDFIINAAAVVGDPASKKFPDLTYKTNYEACINLAELAKENEVKGFLFFSTCSNYGIANGLANEETELNPLSIYA</sequence>
<gene>
    <name evidence="3" type="ORF">S06H3_33410</name>
</gene>
<feature type="domain" description="NAD-dependent epimerase/dehydratase" evidence="2">
    <location>
        <begin position="4"/>
        <end position="143"/>
    </location>
</feature>
<dbReference type="SUPFAM" id="SSF51735">
    <property type="entry name" value="NAD(P)-binding Rossmann-fold domains"/>
    <property type="match status" value="1"/>
</dbReference>
<organism evidence="3">
    <name type="scientific">marine sediment metagenome</name>
    <dbReference type="NCBI Taxonomy" id="412755"/>
    <lineage>
        <taxon>unclassified sequences</taxon>
        <taxon>metagenomes</taxon>
        <taxon>ecological metagenomes</taxon>
    </lineage>
</organism>
<evidence type="ECO:0000256" key="1">
    <source>
        <dbReference type="ARBA" id="ARBA00007637"/>
    </source>
</evidence>
<feature type="non-terminal residue" evidence="3">
    <location>
        <position position="143"/>
    </location>
</feature>
<dbReference type="CDD" id="cd08946">
    <property type="entry name" value="SDR_e"/>
    <property type="match status" value="1"/>
</dbReference>
<comment type="similarity">
    <text evidence="1">Belongs to the NAD(P)-dependent epimerase/dehydratase family.</text>
</comment>